<reference evidence="1 2" key="1">
    <citation type="submission" date="2016-10" db="EMBL/GenBank/DDBJ databases">
        <title>The genome sequence of Colletotrichum fioriniae PJ7.</title>
        <authorList>
            <person name="Baroncelli R."/>
        </authorList>
    </citation>
    <scope>NUCLEOTIDE SEQUENCE [LARGE SCALE GENOMIC DNA]</scope>
    <source>
        <strain evidence="1 2">Tom-12</strain>
    </source>
</reference>
<evidence type="ECO:0000313" key="1">
    <source>
        <dbReference type="EMBL" id="KAK1507552.1"/>
    </source>
</evidence>
<protein>
    <recommendedName>
        <fullName evidence="3">C2H2-type domain-containing protein</fullName>
    </recommendedName>
</protein>
<comment type="caution">
    <text evidence="1">The sequence shown here is derived from an EMBL/GenBank/DDBJ whole genome shotgun (WGS) entry which is preliminary data.</text>
</comment>
<proteinExistence type="predicted"/>
<name>A0ABQ9RM24_9PEZI</name>
<gene>
    <name evidence="1" type="ORF">CTAM01_02664</name>
</gene>
<dbReference type="EMBL" id="MLFU01000006">
    <property type="protein sequence ID" value="KAK1507552.1"/>
    <property type="molecule type" value="Genomic_DNA"/>
</dbReference>
<dbReference type="GeneID" id="85402940"/>
<organism evidence="1 2">
    <name type="scientific">Colletotrichum tamarilloi</name>
    <dbReference type="NCBI Taxonomy" id="1209934"/>
    <lineage>
        <taxon>Eukaryota</taxon>
        <taxon>Fungi</taxon>
        <taxon>Dikarya</taxon>
        <taxon>Ascomycota</taxon>
        <taxon>Pezizomycotina</taxon>
        <taxon>Sordariomycetes</taxon>
        <taxon>Hypocreomycetidae</taxon>
        <taxon>Glomerellales</taxon>
        <taxon>Glomerellaceae</taxon>
        <taxon>Colletotrichum</taxon>
        <taxon>Colletotrichum acutatum species complex</taxon>
    </lineage>
</organism>
<keyword evidence="2" id="KW-1185">Reference proteome</keyword>
<accession>A0ABQ9RM24</accession>
<dbReference type="Proteomes" id="UP001227543">
    <property type="component" value="Unassembled WGS sequence"/>
</dbReference>
<evidence type="ECO:0000313" key="2">
    <source>
        <dbReference type="Proteomes" id="UP001227543"/>
    </source>
</evidence>
<dbReference type="RefSeq" id="XP_060386505.1">
    <property type="nucleotide sequence ID" value="XM_060518702.1"/>
</dbReference>
<sequence>MTLKKAKSTTNVAFSEVGWTCAGAIGIDDYFIESQEDQRLGQMRCAFCNQMFGNSESLARSKHMVNIHNFATCDQGARYRYRDGFESHLRGYHTANTDAVSANIPGMKGIFYRHQSEVKDERIESLYGMQQHLESSTASLILESQLRSLMSGLFGASKSPSSNGLNTLNDLRRSLEMLSDVVFSSKSTLESAAILYQAANLVEELSVSFDRTSGNRWTSIPSVLLEKVSPSQGSNDRRTTSTDLGYPSPLGSWCPTNSTEWVVLTSGLKITSLLKHLRNGKSTRDRIDRWMLDVLHKSEHLLIVLRCSTFVDISSTSSNVTAGHARDASSQLWGSSWTQDLLGVFEKHEKALDDRSCTVQSDGAVYSHRDDAVFEGEQFWDDLGINTASYDRRLFKSLR</sequence>
<evidence type="ECO:0008006" key="3">
    <source>
        <dbReference type="Google" id="ProtNLM"/>
    </source>
</evidence>